<proteinExistence type="inferred from homology"/>
<dbReference type="SMART" id="SM01219">
    <property type="entry name" value="Frataxin_Cyay"/>
    <property type="match status" value="1"/>
</dbReference>
<dbReference type="Pfam" id="PF01491">
    <property type="entry name" value="Frataxin_Cyay"/>
    <property type="match status" value="1"/>
</dbReference>
<organism evidence="5 6">
    <name type="scientific">Roseateles albus</name>
    <dbReference type="NCBI Taxonomy" id="2987525"/>
    <lineage>
        <taxon>Bacteria</taxon>
        <taxon>Pseudomonadati</taxon>
        <taxon>Pseudomonadota</taxon>
        <taxon>Betaproteobacteria</taxon>
        <taxon>Burkholderiales</taxon>
        <taxon>Sphaerotilaceae</taxon>
        <taxon>Roseateles</taxon>
    </lineage>
</organism>
<dbReference type="HAMAP" id="MF_00142">
    <property type="entry name" value="CyaY"/>
    <property type="match status" value="1"/>
</dbReference>
<dbReference type="RefSeq" id="WP_273600073.1">
    <property type="nucleotide sequence ID" value="NZ_JAQQXT010000004.1"/>
</dbReference>
<dbReference type="Proteomes" id="UP001221189">
    <property type="component" value="Unassembled WGS sequence"/>
</dbReference>
<dbReference type="NCBIfam" id="TIGR03421">
    <property type="entry name" value="FeS_CyaY"/>
    <property type="match status" value="1"/>
</dbReference>
<comment type="similarity">
    <text evidence="1 4">Belongs to the frataxin family.</text>
</comment>
<dbReference type="InterPro" id="IPR036524">
    <property type="entry name" value="Frataxin/CyaY_sf"/>
</dbReference>
<dbReference type="Gene3D" id="3.30.920.10">
    <property type="entry name" value="Frataxin/CyaY"/>
    <property type="match status" value="1"/>
</dbReference>
<dbReference type="SUPFAM" id="SSF55387">
    <property type="entry name" value="Frataxin/Nqo15-like"/>
    <property type="match status" value="1"/>
</dbReference>
<keyword evidence="2 4" id="KW-0479">Metal-binding</keyword>
<sequence length="109" mass="11935">MTDVEYLAKTRAMLDHIEAKIDEWLDSDVIDIDSHRSGGLLELSLPGGSKIILNTQAPLQELWMAARAGGFHFRYVDGLWLDTKTGAEFLSMLAAQASAQGGKPLNFSV</sequence>
<keyword evidence="3 4" id="KW-0408">Iron</keyword>
<protein>
    <recommendedName>
        <fullName evidence="4">Iron-sulfur cluster assembly protein CyaY</fullName>
    </recommendedName>
</protein>
<evidence type="ECO:0000256" key="4">
    <source>
        <dbReference type="HAMAP-Rule" id="MF_00142"/>
    </source>
</evidence>
<evidence type="ECO:0000313" key="5">
    <source>
        <dbReference type="EMBL" id="MDC8771566.1"/>
    </source>
</evidence>
<dbReference type="InterPro" id="IPR047584">
    <property type="entry name" value="CyaY"/>
</dbReference>
<dbReference type="PANTHER" id="PTHR16821">
    <property type="entry name" value="FRATAXIN"/>
    <property type="match status" value="1"/>
</dbReference>
<dbReference type="EMBL" id="JAQQXT010000004">
    <property type="protein sequence ID" value="MDC8771566.1"/>
    <property type="molecule type" value="Genomic_DNA"/>
</dbReference>
<dbReference type="PROSITE" id="PS01344">
    <property type="entry name" value="FRATAXIN_1"/>
    <property type="match status" value="1"/>
</dbReference>
<dbReference type="PANTHER" id="PTHR16821:SF2">
    <property type="entry name" value="FRATAXIN, MITOCHONDRIAL"/>
    <property type="match status" value="1"/>
</dbReference>
<evidence type="ECO:0000256" key="2">
    <source>
        <dbReference type="ARBA" id="ARBA00022723"/>
    </source>
</evidence>
<dbReference type="InterPro" id="IPR020895">
    <property type="entry name" value="Frataxin_CS"/>
</dbReference>
<evidence type="ECO:0000313" key="6">
    <source>
        <dbReference type="Proteomes" id="UP001221189"/>
    </source>
</evidence>
<comment type="caution">
    <text evidence="5">The sequence shown here is derived from an EMBL/GenBank/DDBJ whole genome shotgun (WGS) entry which is preliminary data.</text>
</comment>
<comment type="function">
    <text evidence="4">Involved in iron-sulfur (Fe-S) cluster assembly. May act as a regulator of Fe-S biogenesis.</text>
</comment>
<reference evidence="5 6" key="1">
    <citation type="submission" date="2022-10" db="EMBL/GenBank/DDBJ databases">
        <title>Paucibacter sp. hw1 Genome sequencing.</title>
        <authorList>
            <person name="Park S."/>
        </authorList>
    </citation>
    <scope>NUCLEOTIDE SEQUENCE [LARGE SCALE GENOMIC DNA]</scope>
    <source>
        <strain evidence="6">hw1</strain>
    </source>
</reference>
<keyword evidence="6" id="KW-1185">Reference proteome</keyword>
<evidence type="ECO:0000256" key="1">
    <source>
        <dbReference type="ARBA" id="ARBA00008183"/>
    </source>
</evidence>
<evidence type="ECO:0000256" key="3">
    <source>
        <dbReference type="ARBA" id="ARBA00023004"/>
    </source>
</evidence>
<gene>
    <name evidence="4 5" type="primary">cyaY</name>
    <name evidence="5" type="ORF">PRZ03_08265</name>
</gene>
<dbReference type="PROSITE" id="PS50810">
    <property type="entry name" value="FRATAXIN_2"/>
    <property type="match status" value="1"/>
</dbReference>
<name>A0ABT5KCA6_9BURK</name>
<dbReference type="InterPro" id="IPR002908">
    <property type="entry name" value="Frataxin/CyaY"/>
</dbReference>
<accession>A0ABT5KCA6</accession>